<dbReference type="OrthoDB" id="773333at2"/>
<protein>
    <recommendedName>
        <fullName evidence="3">Cold shock protein, CspA family</fullName>
    </recommendedName>
</protein>
<dbReference type="SUPFAM" id="SSF50249">
    <property type="entry name" value="Nucleic acid-binding proteins"/>
    <property type="match status" value="1"/>
</dbReference>
<sequence>MRTGIVISYNGFAGSGIIKDPNNQKIRFRQSQLFDLLNKFDVVEYEIELTESGLMAVDVKAIKNLEGSHLNLGAIVH</sequence>
<proteinExistence type="predicted"/>
<organism evidence="1 2">
    <name type="scientific">Pedobacter rhizosphaerae</name>
    <dbReference type="NCBI Taxonomy" id="390241"/>
    <lineage>
        <taxon>Bacteria</taxon>
        <taxon>Pseudomonadati</taxon>
        <taxon>Bacteroidota</taxon>
        <taxon>Sphingobacteriia</taxon>
        <taxon>Sphingobacteriales</taxon>
        <taxon>Sphingobacteriaceae</taxon>
        <taxon>Pedobacter</taxon>
    </lineage>
</organism>
<accession>A0A1H9JYI1</accession>
<keyword evidence="2" id="KW-1185">Reference proteome</keyword>
<dbReference type="Proteomes" id="UP000199572">
    <property type="component" value="Unassembled WGS sequence"/>
</dbReference>
<dbReference type="Gene3D" id="2.40.50.140">
    <property type="entry name" value="Nucleic acid-binding proteins"/>
    <property type="match status" value="1"/>
</dbReference>
<evidence type="ECO:0000313" key="1">
    <source>
        <dbReference type="EMBL" id="SEQ91919.1"/>
    </source>
</evidence>
<dbReference type="InterPro" id="IPR012340">
    <property type="entry name" value="NA-bd_OB-fold"/>
</dbReference>
<reference evidence="1 2" key="1">
    <citation type="submission" date="2016-10" db="EMBL/GenBank/DDBJ databases">
        <authorList>
            <person name="de Groot N.N."/>
        </authorList>
    </citation>
    <scope>NUCLEOTIDE SEQUENCE [LARGE SCALE GENOMIC DNA]</scope>
    <source>
        <strain evidence="1 2">DSM 18610</strain>
    </source>
</reference>
<evidence type="ECO:0008006" key="3">
    <source>
        <dbReference type="Google" id="ProtNLM"/>
    </source>
</evidence>
<gene>
    <name evidence="1" type="ORF">SAMN04488023_102139</name>
</gene>
<name>A0A1H9JYI1_9SPHI</name>
<dbReference type="RefSeq" id="WP_090880770.1">
    <property type="nucleotide sequence ID" value="NZ_FOGG01000002.1"/>
</dbReference>
<dbReference type="EMBL" id="FOGG01000002">
    <property type="protein sequence ID" value="SEQ91919.1"/>
    <property type="molecule type" value="Genomic_DNA"/>
</dbReference>
<dbReference type="AlphaFoldDB" id="A0A1H9JYI1"/>
<evidence type="ECO:0000313" key="2">
    <source>
        <dbReference type="Proteomes" id="UP000199572"/>
    </source>
</evidence>